<dbReference type="RefSeq" id="WP_020877154.1">
    <property type="nucleotide sequence ID" value="NZ_ATHJ01000084.1"/>
</dbReference>
<evidence type="ECO:0000313" key="2">
    <source>
        <dbReference type="EMBL" id="EPR40262.1"/>
    </source>
</evidence>
<reference evidence="2 3" key="1">
    <citation type="journal article" date="2013" name="Genome Announc.">
        <title>Draft genome sequences for three mercury-methylating, sulfate-reducing bacteria.</title>
        <authorList>
            <person name="Brown S.D."/>
            <person name="Hurt R.A.Jr."/>
            <person name="Gilmour C.C."/>
            <person name="Elias D.A."/>
        </authorList>
    </citation>
    <scope>NUCLEOTIDE SEQUENCE [LARGE SCALE GENOMIC DNA]</scope>
    <source>
        <strain evidence="2 3">DSM 2059</strain>
    </source>
</reference>
<dbReference type="PROSITE" id="PS51257">
    <property type="entry name" value="PROKAR_LIPOPROTEIN"/>
    <property type="match status" value="1"/>
</dbReference>
<sequence length="430" mass="49012">MKKIAIVGSGISGLACAYYLSRRHDITLYEANDYVGGHTHTVGVEKDGEKASIDTGFIVFNDRTYPNFMRLLKDIGVSYQATEMGFSVRNDAADLEYGSRNLNGLFAQRRNLMRPEFWNMLLDILRFNKDARKEKDNDQSRTIGQYLETASYGALFKENYLLPMISAIWSMGLESCLDFPLQFFVRFFDNHGLLTVIDQPQWYTIKGGSSRYIGPLTEGFRGKIKLNTPVRKVRRTENGVIVETAGGSCRFDEVVLACHGDQALALLDPPTESERKVLEAFRFSENQVVLHTDISRLPKRKSAWASWNYRIADEGREFTTLTYNMNILQRLEKRHTYLVTLNQEIDDAHVLARFTYSHPVYDTGAIAAQKQWQNISGASNIHYCGAYWFNGFHEDGVRSALRVCDMLEETHEISDLRGKNIPSTIYPQAA</sequence>
<organism evidence="2 3">
    <name type="scientific">Desulfococcus multivorans DSM 2059</name>
    <dbReference type="NCBI Taxonomy" id="1121405"/>
    <lineage>
        <taxon>Bacteria</taxon>
        <taxon>Pseudomonadati</taxon>
        <taxon>Thermodesulfobacteriota</taxon>
        <taxon>Desulfobacteria</taxon>
        <taxon>Desulfobacterales</taxon>
        <taxon>Desulfococcaceae</taxon>
        <taxon>Desulfococcus</taxon>
    </lineage>
</organism>
<dbReference type="Pfam" id="PF01593">
    <property type="entry name" value="Amino_oxidase"/>
    <property type="match status" value="1"/>
</dbReference>
<dbReference type="InterPro" id="IPR036188">
    <property type="entry name" value="FAD/NAD-bd_sf"/>
</dbReference>
<dbReference type="Gene3D" id="3.50.50.60">
    <property type="entry name" value="FAD/NAD(P)-binding domain"/>
    <property type="match status" value="1"/>
</dbReference>
<dbReference type="AlphaFoldDB" id="S7TT85"/>
<gene>
    <name evidence="2" type="ORF">dsmv_2397</name>
</gene>
<accession>S7TT85</accession>
<dbReference type="GO" id="GO:0016491">
    <property type="term" value="F:oxidoreductase activity"/>
    <property type="evidence" value="ECO:0007669"/>
    <property type="project" value="InterPro"/>
</dbReference>
<feature type="domain" description="Amine oxidase" evidence="1">
    <location>
        <begin position="11"/>
        <end position="281"/>
    </location>
</feature>
<dbReference type="InterPro" id="IPR002937">
    <property type="entry name" value="Amino_oxidase"/>
</dbReference>
<comment type="caution">
    <text evidence="2">The sequence shown here is derived from an EMBL/GenBank/DDBJ whole genome shotgun (WGS) entry which is preliminary data.</text>
</comment>
<dbReference type="PANTHER" id="PTHR42923">
    <property type="entry name" value="PROTOPORPHYRINOGEN OXIDASE"/>
    <property type="match status" value="1"/>
</dbReference>
<protein>
    <submittedName>
        <fullName evidence="2">Amine oxidase</fullName>
    </submittedName>
</protein>
<keyword evidence="3" id="KW-1185">Reference proteome</keyword>
<dbReference type="PANTHER" id="PTHR42923:SF17">
    <property type="entry name" value="AMINE OXIDASE DOMAIN-CONTAINING PROTEIN"/>
    <property type="match status" value="1"/>
</dbReference>
<dbReference type="PATRIC" id="fig|1121405.3.peg.2031"/>
<dbReference type="InterPro" id="IPR050464">
    <property type="entry name" value="Zeta_carotene_desat/Oxidored"/>
</dbReference>
<dbReference type="OrthoDB" id="20837at2"/>
<proteinExistence type="predicted"/>
<name>S7TT85_DESML</name>
<dbReference type="Proteomes" id="UP000014977">
    <property type="component" value="Unassembled WGS sequence"/>
</dbReference>
<evidence type="ECO:0000259" key="1">
    <source>
        <dbReference type="Pfam" id="PF01593"/>
    </source>
</evidence>
<evidence type="ECO:0000313" key="3">
    <source>
        <dbReference type="Proteomes" id="UP000014977"/>
    </source>
</evidence>
<dbReference type="SUPFAM" id="SSF51905">
    <property type="entry name" value="FAD/NAD(P)-binding domain"/>
    <property type="match status" value="1"/>
</dbReference>
<dbReference type="EMBL" id="ATHJ01000084">
    <property type="protein sequence ID" value="EPR40262.1"/>
    <property type="molecule type" value="Genomic_DNA"/>
</dbReference>
<dbReference type="eggNOG" id="COG2907">
    <property type="taxonomic scope" value="Bacteria"/>
</dbReference>
<dbReference type="STRING" id="897.B2D07_18440"/>